<keyword evidence="2" id="KW-1185">Reference proteome</keyword>
<dbReference type="AlphaFoldDB" id="A0A1R1PEL8"/>
<evidence type="ECO:0000313" key="2">
    <source>
        <dbReference type="Proteomes" id="UP000188320"/>
    </source>
</evidence>
<sequence length="60" mass="7027">MRDTPSRPTKELGRLTSGFSTVHETHSFRRSNSNRSILDRHEISKFGFYRSRLQSQMSVL</sequence>
<proteinExistence type="predicted"/>
<reference evidence="2" key="1">
    <citation type="submission" date="2017-01" db="EMBL/GenBank/DDBJ databases">
        <authorList>
            <person name="Wang Y."/>
            <person name="White M."/>
            <person name="Kvist S."/>
            <person name="Moncalvo J.-M."/>
        </authorList>
    </citation>
    <scope>NUCLEOTIDE SEQUENCE [LARGE SCALE GENOMIC DNA]</scope>
    <source>
        <strain evidence="2">COL-18-3</strain>
    </source>
</reference>
<protein>
    <submittedName>
        <fullName evidence="1">Uncharacterized protein</fullName>
    </submittedName>
</protein>
<name>A0A1R1PEL8_ZANCU</name>
<dbReference type="EMBL" id="LSSK01001557">
    <property type="protein sequence ID" value="OMH79417.1"/>
    <property type="molecule type" value="Genomic_DNA"/>
</dbReference>
<evidence type="ECO:0000313" key="1">
    <source>
        <dbReference type="EMBL" id="OMH79417.1"/>
    </source>
</evidence>
<feature type="non-terminal residue" evidence="1">
    <location>
        <position position="60"/>
    </location>
</feature>
<gene>
    <name evidence="1" type="ORF">AX774_g7150</name>
</gene>
<dbReference type="Proteomes" id="UP000188320">
    <property type="component" value="Unassembled WGS sequence"/>
</dbReference>
<comment type="caution">
    <text evidence="1">The sequence shown here is derived from an EMBL/GenBank/DDBJ whole genome shotgun (WGS) entry which is preliminary data.</text>
</comment>
<accession>A0A1R1PEL8</accession>
<organism evidence="1 2">
    <name type="scientific">Zancudomyces culisetae</name>
    <name type="common">Gut fungus</name>
    <name type="synonym">Smittium culisetae</name>
    <dbReference type="NCBI Taxonomy" id="1213189"/>
    <lineage>
        <taxon>Eukaryota</taxon>
        <taxon>Fungi</taxon>
        <taxon>Fungi incertae sedis</taxon>
        <taxon>Zoopagomycota</taxon>
        <taxon>Kickxellomycotina</taxon>
        <taxon>Harpellomycetes</taxon>
        <taxon>Harpellales</taxon>
        <taxon>Legeriomycetaceae</taxon>
        <taxon>Zancudomyces</taxon>
    </lineage>
</organism>